<comment type="caution">
    <text evidence="2">The sequence shown here is derived from an EMBL/GenBank/DDBJ whole genome shotgun (WGS) entry which is preliminary data.</text>
</comment>
<dbReference type="Proteomes" id="UP000886653">
    <property type="component" value="Unassembled WGS sequence"/>
</dbReference>
<dbReference type="EMBL" id="MU167250">
    <property type="protein sequence ID" value="KAG0147217.1"/>
    <property type="molecule type" value="Genomic_DNA"/>
</dbReference>
<evidence type="ECO:0000256" key="1">
    <source>
        <dbReference type="SAM" id="MobiDB-lite"/>
    </source>
</evidence>
<feature type="compositionally biased region" description="Basic residues" evidence="1">
    <location>
        <begin position="137"/>
        <end position="150"/>
    </location>
</feature>
<accession>A0A9P6TCD9</accession>
<keyword evidence="3" id="KW-1185">Reference proteome</keyword>
<feature type="region of interest" description="Disordered" evidence="1">
    <location>
        <begin position="28"/>
        <end position="166"/>
    </location>
</feature>
<gene>
    <name evidence="2" type="ORF">CROQUDRAFT_478906</name>
</gene>
<name>A0A9P6TCD9_9BASI</name>
<organism evidence="2 3">
    <name type="scientific">Cronartium quercuum f. sp. fusiforme G11</name>
    <dbReference type="NCBI Taxonomy" id="708437"/>
    <lineage>
        <taxon>Eukaryota</taxon>
        <taxon>Fungi</taxon>
        <taxon>Dikarya</taxon>
        <taxon>Basidiomycota</taxon>
        <taxon>Pucciniomycotina</taxon>
        <taxon>Pucciniomycetes</taxon>
        <taxon>Pucciniales</taxon>
        <taxon>Coleosporiaceae</taxon>
        <taxon>Cronartium</taxon>
    </lineage>
</organism>
<dbReference type="AlphaFoldDB" id="A0A9P6TCD9"/>
<evidence type="ECO:0000313" key="2">
    <source>
        <dbReference type="EMBL" id="KAG0147217.1"/>
    </source>
</evidence>
<evidence type="ECO:0000313" key="3">
    <source>
        <dbReference type="Proteomes" id="UP000886653"/>
    </source>
</evidence>
<proteinExistence type="predicted"/>
<sequence length="199" mass="21902">MDDPFRRAPIVFDPLNTSSTVTSTFYSTNYASDSTHSPPPQSPLAGRLQSFSSDDSFNPDPITATAVRIRLTSQPSTESTQSSSCPSYNSKSEVIRKPNQPATVRAPMGMHKLHQSGRGLDSAEVEEIADASSIKKPQQKKKKKKKKKKSQLAADRNLMDDDGNDLDGYVDVPPSFTLPQFYADGHDDDLIKIQLQISQ</sequence>
<feature type="compositionally biased region" description="Low complexity" evidence="1">
    <location>
        <begin position="72"/>
        <end position="87"/>
    </location>
</feature>
<reference evidence="2" key="1">
    <citation type="submission" date="2013-11" db="EMBL/GenBank/DDBJ databases">
        <title>Genome sequence of the fusiform rust pathogen reveals effectors for host alternation and coevolution with pine.</title>
        <authorList>
            <consortium name="DOE Joint Genome Institute"/>
            <person name="Smith K."/>
            <person name="Pendleton A."/>
            <person name="Kubisiak T."/>
            <person name="Anderson C."/>
            <person name="Salamov A."/>
            <person name="Aerts A."/>
            <person name="Riley R."/>
            <person name="Clum A."/>
            <person name="Lindquist E."/>
            <person name="Ence D."/>
            <person name="Campbell M."/>
            <person name="Kronenberg Z."/>
            <person name="Feau N."/>
            <person name="Dhillon B."/>
            <person name="Hamelin R."/>
            <person name="Burleigh J."/>
            <person name="Smith J."/>
            <person name="Yandell M."/>
            <person name="Nelson C."/>
            <person name="Grigoriev I."/>
            <person name="Davis J."/>
        </authorList>
    </citation>
    <scope>NUCLEOTIDE SEQUENCE</scope>
    <source>
        <strain evidence="2">G11</strain>
    </source>
</reference>
<protein>
    <submittedName>
        <fullName evidence="2">Uncharacterized protein</fullName>
    </submittedName>
</protein>